<dbReference type="AlphaFoldDB" id="A0AAW2WXK4"/>
<evidence type="ECO:0000313" key="3">
    <source>
        <dbReference type="EMBL" id="KAL0444840.1"/>
    </source>
</evidence>
<name>A0AAW2WXK4_9LAMI</name>
<keyword evidence="1" id="KW-0732">Signal</keyword>
<sequence>MSPYLFVLAMEVLQLLLLQRVDQSDYFQFHWNCKKVNLLSLYFADDLILFCKADERSVMLFCESLETFAQWSGLEANVNKSQLIVSKAALDIKPRLLTVLGFQEGVLPMRYLGLPLISSRLKAADCSPLLAKVDERLHGWGRLQLSFAARVQLIRSVLSALNVYWAMAFILPKGIIKSIEARMRKFLWQGGTTTGMAKVAWRDVYRPLEEGGQGIWALETLNRGLMCRHLWDVVQKNDSFIWVSWIISYRLKEGTIWTINPHSGSWCWRKILCLRIPLLNNLRLDTQLDEVIHDGEWDWPDILDIEHREITDTLPLLGYTNSIRWINSIGFTSAEAYRLFHPPGPKTNRGGKDPIGHVFFAHTVKSSPMTTCPFGVNFRECLRVLRLEVKFTLPFKTWRPNVEWASRRSRGRHPMNAACRGPVVVGEDDTAI</sequence>
<protein>
    <submittedName>
        <fullName evidence="3">Ribonuclease H protein</fullName>
    </submittedName>
</protein>
<dbReference type="InterPro" id="IPR000477">
    <property type="entry name" value="RT_dom"/>
</dbReference>
<feature type="signal peptide" evidence="1">
    <location>
        <begin position="1"/>
        <end position="23"/>
    </location>
</feature>
<gene>
    <name evidence="3" type="ORF">Slati_2206700</name>
</gene>
<feature type="chain" id="PRO_5043520286" evidence="1">
    <location>
        <begin position="24"/>
        <end position="432"/>
    </location>
</feature>
<evidence type="ECO:0000256" key="1">
    <source>
        <dbReference type="SAM" id="SignalP"/>
    </source>
</evidence>
<comment type="caution">
    <text evidence="3">The sequence shown here is derived from an EMBL/GenBank/DDBJ whole genome shotgun (WGS) entry which is preliminary data.</text>
</comment>
<accession>A0AAW2WXK4</accession>
<dbReference type="EMBL" id="JACGWN010000007">
    <property type="protein sequence ID" value="KAL0444840.1"/>
    <property type="molecule type" value="Genomic_DNA"/>
</dbReference>
<dbReference type="Pfam" id="PF00078">
    <property type="entry name" value="RVT_1"/>
    <property type="match status" value="1"/>
</dbReference>
<evidence type="ECO:0000259" key="2">
    <source>
        <dbReference type="PROSITE" id="PS50878"/>
    </source>
</evidence>
<reference evidence="3" key="1">
    <citation type="submission" date="2020-06" db="EMBL/GenBank/DDBJ databases">
        <authorList>
            <person name="Li T."/>
            <person name="Hu X."/>
            <person name="Zhang T."/>
            <person name="Song X."/>
            <person name="Zhang H."/>
            <person name="Dai N."/>
            <person name="Sheng W."/>
            <person name="Hou X."/>
            <person name="Wei L."/>
        </authorList>
    </citation>
    <scope>NUCLEOTIDE SEQUENCE</scope>
    <source>
        <strain evidence="3">KEN1</strain>
        <tissue evidence="3">Leaf</tissue>
    </source>
</reference>
<dbReference type="PANTHER" id="PTHR33116">
    <property type="entry name" value="REVERSE TRANSCRIPTASE ZINC-BINDING DOMAIN-CONTAINING PROTEIN-RELATED-RELATED"/>
    <property type="match status" value="1"/>
</dbReference>
<proteinExistence type="predicted"/>
<dbReference type="PANTHER" id="PTHR33116:SF76">
    <property type="entry name" value="DUF4283 DOMAIN-CONTAINING PROTEIN"/>
    <property type="match status" value="1"/>
</dbReference>
<dbReference type="PROSITE" id="PS50878">
    <property type="entry name" value="RT_POL"/>
    <property type="match status" value="1"/>
</dbReference>
<feature type="domain" description="Reverse transcriptase" evidence="2">
    <location>
        <begin position="1"/>
        <end position="116"/>
    </location>
</feature>
<reference evidence="3" key="2">
    <citation type="journal article" date="2024" name="Plant">
        <title>Genomic evolution and insights into agronomic trait innovations of Sesamum species.</title>
        <authorList>
            <person name="Miao H."/>
            <person name="Wang L."/>
            <person name="Qu L."/>
            <person name="Liu H."/>
            <person name="Sun Y."/>
            <person name="Le M."/>
            <person name="Wang Q."/>
            <person name="Wei S."/>
            <person name="Zheng Y."/>
            <person name="Lin W."/>
            <person name="Duan Y."/>
            <person name="Cao H."/>
            <person name="Xiong S."/>
            <person name="Wang X."/>
            <person name="Wei L."/>
            <person name="Li C."/>
            <person name="Ma Q."/>
            <person name="Ju M."/>
            <person name="Zhao R."/>
            <person name="Li G."/>
            <person name="Mu C."/>
            <person name="Tian Q."/>
            <person name="Mei H."/>
            <person name="Zhang T."/>
            <person name="Gao T."/>
            <person name="Zhang H."/>
        </authorList>
    </citation>
    <scope>NUCLEOTIDE SEQUENCE</scope>
    <source>
        <strain evidence="3">KEN1</strain>
    </source>
</reference>
<organism evidence="3">
    <name type="scientific">Sesamum latifolium</name>
    <dbReference type="NCBI Taxonomy" id="2727402"/>
    <lineage>
        <taxon>Eukaryota</taxon>
        <taxon>Viridiplantae</taxon>
        <taxon>Streptophyta</taxon>
        <taxon>Embryophyta</taxon>
        <taxon>Tracheophyta</taxon>
        <taxon>Spermatophyta</taxon>
        <taxon>Magnoliopsida</taxon>
        <taxon>eudicotyledons</taxon>
        <taxon>Gunneridae</taxon>
        <taxon>Pentapetalae</taxon>
        <taxon>asterids</taxon>
        <taxon>lamiids</taxon>
        <taxon>Lamiales</taxon>
        <taxon>Pedaliaceae</taxon>
        <taxon>Sesamum</taxon>
    </lineage>
</organism>